<dbReference type="Proteomes" id="UP000708208">
    <property type="component" value="Unassembled WGS sequence"/>
</dbReference>
<comment type="caution">
    <text evidence="1">The sequence shown here is derived from an EMBL/GenBank/DDBJ whole genome shotgun (WGS) entry which is preliminary data.</text>
</comment>
<evidence type="ECO:0000313" key="2">
    <source>
        <dbReference type="Proteomes" id="UP000708208"/>
    </source>
</evidence>
<keyword evidence="2" id="KW-1185">Reference proteome</keyword>
<organism evidence="1 2">
    <name type="scientific">Allacma fusca</name>
    <dbReference type="NCBI Taxonomy" id="39272"/>
    <lineage>
        <taxon>Eukaryota</taxon>
        <taxon>Metazoa</taxon>
        <taxon>Ecdysozoa</taxon>
        <taxon>Arthropoda</taxon>
        <taxon>Hexapoda</taxon>
        <taxon>Collembola</taxon>
        <taxon>Symphypleona</taxon>
        <taxon>Sminthuridae</taxon>
        <taxon>Allacma</taxon>
    </lineage>
</organism>
<gene>
    <name evidence="1" type="ORF">AFUS01_LOCUS32965</name>
</gene>
<dbReference type="EMBL" id="CAJVCH010527181">
    <property type="protein sequence ID" value="CAG7822707.1"/>
    <property type="molecule type" value="Genomic_DNA"/>
</dbReference>
<reference evidence="1" key="1">
    <citation type="submission" date="2021-06" db="EMBL/GenBank/DDBJ databases">
        <authorList>
            <person name="Hodson N. C."/>
            <person name="Mongue J. A."/>
            <person name="Jaron S. K."/>
        </authorList>
    </citation>
    <scope>NUCLEOTIDE SEQUENCE</scope>
</reference>
<proteinExistence type="predicted"/>
<accession>A0A8J2KS35</accession>
<dbReference type="AlphaFoldDB" id="A0A8J2KS35"/>
<protein>
    <submittedName>
        <fullName evidence="1">Uncharacterized protein</fullName>
    </submittedName>
</protein>
<sequence length="99" mass="11402">MSSDNLLQSRWKRPNIFSSMHGSSDQCNTRIFCRLPVVEQPYVKILIKIHWRTFSPLASKVVTMVVVVSSASIEYSNWPAVQEFIFDTDIWRDVGCHGL</sequence>
<name>A0A8J2KS35_9HEXA</name>
<evidence type="ECO:0000313" key="1">
    <source>
        <dbReference type="EMBL" id="CAG7822707.1"/>
    </source>
</evidence>